<dbReference type="PANTHER" id="PTHR43553">
    <property type="entry name" value="HEAVY METAL TRANSPORTER"/>
    <property type="match status" value="1"/>
</dbReference>
<feature type="domain" description="ABC transporter" evidence="5">
    <location>
        <begin position="55"/>
        <end position="324"/>
    </location>
</feature>
<dbReference type="PANTHER" id="PTHR43553:SF3">
    <property type="entry name" value="ABC TRANSPORTER ATP-BINDING PROTEIN MODF"/>
    <property type="match status" value="1"/>
</dbReference>
<dbReference type="PROSITE" id="PS00211">
    <property type="entry name" value="ABC_TRANSPORTER_1"/>
    <property type="match status" value="1"/>
</dbReference>
<sequence>MAIVFRQTAGGGQYDCHPETSRRDRSMSRLFSSDSSSKSDHDAPPFLAQFQNAQLHYPSRSREQHQQQEAKSGLNWTIYPAGTGGHLLLGRNGSGKSLLGAALAHYDHQHASTTTTLERINDNKTNPFVSKGSFRTDQPWYSNTVASVSFASHHDLLKQASQQVEEGGPPMTAYKAITGSQGGLLTKAAQYLVVRFGLYALLHRTVSTLSTGEIRKVLLVRALAQRPRLLLLDNALDGLDVASREKLQTLISQLIRGFRPDMLVQGVSAHATAHTQVVFMTHRPEEIVDELEHVSVVVSENGASPRVESGARDGRSGTELMELLESSESTNDSSLRPLPSLDEIQNWWNMDCSSHQTTTTTVHLHDKSPLVRLENFSMMVPQPDENGDTLHVSNNHEPQPPKQFLLQNIDWTVQPGEHWLVAGGNGAGKSTLSRILAQYLDPTLTTTRGHVQVLSSQHSEEYRENATRRHQRQRSQVGWVSTEWHMATVSDPERSRITAWNMIRERCDSDRVAQQMAQWLGLMDDTVLSQPGEEQILIHRPFAQLSQGQQKMVLLCAALASRPPLLVLDEPCQGLDVGNRTRLLQMVERLCQHSSVVPTTRRRHPEMSLIYITHHHQEEVQPYLPSISKVIHLADGQAIFQGSRDAYFDSFVAGEQQRNDHDTISR</sequence>
<dbReference type="GO" id="GO:0005524">
    <property type="term" value="F:ATP binding"/>
    <property type="evidence" value="ECO:0007669"/>
    <property type="project" value="UniProtKB-KW"/>
</dbReference>
<dbReference type="Gene3D" id="3.40.50.300">
    <property type="entry name" value="P-loop containing nucleotide triphosphate hydrolases"/>
    <property type="match status" value="2"/>
</dbReference>
<feature type="domain" description="ABC transporter" evidence="5">
    <location>
        <begin position="390"/>
        <end position="660"/>
    </location>
</feature>
<dbReference type="PROSITE" id="PS50893">
    <property type="entry name" value="ABC_TRANSPORTER_2"/>
    <property type="match status" value="2"/>
</dbReference>
<feature type="compositionally biased region" description="Basic and acidic residues" evidence="4">
    <location>
        <begin position="458"/>
        <end position="467"/>
    </location>
</feature>
<dbReference type="GO" id="GO:0042626">
    <property type="term" value="F:ATPase-coupled transmembrane transporter activity"/>
    <property type="evidence" value="ECO:0007669"/>
    <property type="project" value="TreeGrafter"/>
</dbReference>
<gene>
    <name evidence="6" type="ORF">APAL1065_LOCUS8745</name>
</gene>
<name>A0A7S3DMX6_9STRA</name>
<organism evidence="6">
    <name type="scientific">Entomoneis paludosa</name>
    <dbReference type="NCBI Taxonomy" id="265537"/>
    <lineage>
        <taxon>Eukaryota</taxon>
        <taxon>Sar</taxon>
        <taxon>Stramenopiles</taxon>
        <taxon>Ochrophyta</taxon>
        <taxon>Bacillariophyta</taxon>
        <taxon>Bacillariophyceae</taxon>
        <taxon>Bacillariophycidae</taxon>
        <taxon>Entomoneidaceae</taxon>
        <taxon>Entomoneis</taxon>
    </lineage>
</organism>
<feature type="compositionally biased region" description="Basic and acidic residues" evidence="4">
    <location>
        <begin position="16"/>
        <end position="27"/>
    </location>
</feature>
<evidence type="ECO:0000313" key="6">
    <source>
        <dbReference type="EMBL" id="CAD9958458.1"/>
    </source>
</evidence>
<dbReference type="InterPro" id="IPR003439">
    <property type="entry name" value="ABC_transporter-like_ATP-bd"/>
</dbReference>
<evidence type="ECO:0000259" key="5">
    <source>
        <dbReference type="PROSITE" id="PS50893"/>
    </source>
</evidence>
<accession>A0A7S3DMX6</accession>
<dbReference type="Pfam" id="PF00005">
    <property type="entry name" value="ABC_tran"/>
    <property type="match status" value="2"/>
</dbReference>
<evidence type="ECO:0000256" key="4">
    <source>
        <dbReference type="SAM" id="MobiDB-lite"/>
    </source>
</evidence>
<evidence type="ECO:0000256" key="1">
    <source>
        <dbReference type="ARBA" id="ARBA00022448"/>
    </source>
</evidence>
<evidence type="ECO:0000256" key="2">
    <source>
        <dbReference type="ARBA" id="ARBA00022741"/>
    </source>
</evidence>
<keyword evidence="1" id="KW-0813">Transport</keyword>
<protein>
    <recommendedName>
        <fullName evidence="5">ABC transporter domain-containing protein</fullName>
    </recommendedName>
</protein>
<feature type="region of interest" description="Disordered" evidence="4">
    <location>
        <begin position="455"/>
        <end position="474"/>
    </location>
</feature>
<evidence type="ECO:0000256" key="3">
    <source>
        <dbReference type="ARBA" id="ARBA00022840"/>
    </source>
</evidence>
<dbReference type="EMBL" id="HBHT01013076">
    <property type="protein sequence ID" value="CAD9958458.1"/>
    <property type="molecule type" value="Transcribed_RNA"/>
</dbReference>
<dbReference type="InterPro" id="IPR003593">
    <property type="entry name" value="AAA+_ATPase"/>
</dbReference>
<keyword evidence="3" id="KW-0067">ATP-binding</keyword>
<feature type="region of interest" description="Disordered" evidence="4">
    <location>
        <begin position="7"/>
        <end position="44"/>
    </location>
</feature>
<dbReference type="GO" id="GO:0043190">
    <property type="term" value="C:ATP-binding cassette (ABC) transporter complex"/>
    <property type="evidence" value="ECO:0007669"/>
    <property type="project" value="TreeGrafter"/>
</dbReference>
<dbReference type="GO" id="GO:0016887">
    <property type="term" value="F:ATP hydrolysis activity"/>
    <property type="evidence" value="ECO:0007669"/>
    <property type="project" value="InterPro"/>
</dbReference>
<dbReference type="SMART" id="SM00382">
    <property type="entry name" value="AAA"/>
    <property type="match status" value="2"/>
</dbReference>
<reference evidence="6" key="1">
    <citation type="submission" date="2021-01" db="EMBL/GenBank/DDBJ databases">
        <authorList>
            <person name="Corre E."/>
            <person name="Pelletier E."/>
            <person name="Niang G."/>
            <person name="Scheremetjew M."/>
            <person name="Finn R."/>
            <person name="Kale V."/>
            <person name="Holt S."/>
            <person name="Cochrane G."/>
            <person name="Meng A."/>
            <person name="Brown T."/>
            <person name="Cohen L."/>
        </authorList>
    </citation>
    <scope>NUCLEOTIDE SEQUENCE</scope>
    <source>
        <strain evidence="6">CCMP125</strain>
    </source>
</reference>
<dbReference type="AlphaFoldDB" id="A0A7S3DMX6"/>
<proteinExistence type="predicted"/>
<keyword evidence="2" id="KW-0547">Nucleotide-binding</keyword>
<dbReference type="SUPFAM" id="SSF52540">
    <property type="entry name" value="P-loop containing nucleoside triphosphate hydrolases"/>
    <property type="match status" value="2"/>
</dbReference>
<dbReference type="InterPro" id="IPR017871">
    <property type="entry name" value="ABC_transporter-like_CS"/>
</dbReference>
<dbReference type="InterPro" id="IPR050095">
    <property type="entry name" value="ECF_ABC_transporter_ATP-bd"/>
</dbReference>
<dbReference type="InterPro" id="IPR027417">
    <property type="entry name" value="P-loop_NTPase"/>
</dbReference>